<dbReference type="SUPFAM" id="SSF52440">
    <property type="entry name" value="PreATP-grasp domain"/>
    <property type="match status" value="1"/>
</dbReference>
<name>A0A1C3REM2_9PROT</name>
<feature type="binding site" evidence="5">
    <location>
        <position position="192"/>
    </location>
    <ligand>
        <name>ATP</name>
        <dbReference type="ChEBI" id="CHEBI:30616"/>
    </ligand>
</feature>
<dbReference type="SUPFAM" id="SSF56059">
    <property type="entry name" value="Glutathione synthetase ATP-binding domain-like"/>
    <property type="match status" value="1"/>
</dbReference>
<protein>
    <recommendedName>
        <fullName evidence="5 6">N5-carboxyaminoimidazole ribonucleotide synthase</fullName>
        <shortName evidence="5 6">N5-CAIR synthase</shortName>
        <ecNumber evidence="5 6">6.3.4.18</ecNumber>
    </recommendedName>
    <alternativeName>
        <fullName evidence="5 6">5-(carboxyamino)imidazole ribonucleotide synthetase</fullName>
    </alternativeName>
</protein>
<dbReference type="PANTHER" id="PTHR11609">
    <property type="entry name" value="PURINE BIOSYNTHESIS PROTEIN 6/7, PUR6/7"/>
    <property type="match status" value="1"/>
</dbReference>
<keyword evidence="1 5" id="KW-0436">Ligase</keyword>
<dbReference type="HAMAP" id="MF_01928">
    <property type="entry name" value="PurK"/>
    <property type="match status" value="1"/>
</dbReference>
<proteinExistence type="inferred from homology"/>
<comment type="function">
    <text evidence="5">Catalyzes the ATP-dependent conversion of 5-aminoimidazole ribonucleotide (AIR) and HCO(3)(-) to N5-carboxyaminoimidazole ribonucleotide (N5-CAIR).</text>
</comment>
<gene>
    <name evidence="5 6 8" type="primary">purK</name>
    <name evidence="8" type="ORF">MTBPR1_120039</name>
</gene>
<keyword evidence="4 5" id="KW-0067">ATP-binding</keyword>
<dbReference type="NCBIfam" id="NF004675">
    <property type="entry name" value="PRK06019.1-1"/>
    <property type="match status" value="1"/>
</dbReference>
<dbReference type="GO" id="GO:0004638">
    <property type="term" value="F:phosphoribosylaminoimidazole carboxylase activity"/>
    <property type="evidence" value="ECO:0007669"/>
    <property type="project" value="InterPro"/>
</dbReference>
<dbReference type="Pfam" id="PF02222">
    <property type="entry name" value="ATP-grasp"/>
    <property type="match status" value="1"/>
</dbReference>
<feature type="domain" description="ATP-grasp" evidence="7">
    <location>
        <begin position="113"/>
        <end position="299"/>
    </location>
</feature>
<comment type="function">
    <text evidence="6">Catalyzes the ATP-dependent conversion of 5-aminoimidazole ribonucleotide (AIR) and HCO(3)- to N5-carboxyaminoimidazole ribonucleotide (N5-CAIR).</text>
</comment>
<dbReference type="FunFam" id="3.40.50.20:FF:000016">
    <property type="entry name" value="N5-carboxyaminoimidazole ribonucleotide synthase"/>
    <property type="match status" value="1"/>
</dbReference>
<dbReference type="PROSITE" id="PS50975">
    <property type="entry name" value="ATP_GRASP"/>
    <property type="match status" value="1"/>
</dbReference>
<dbReference type="OrthoDB" id="9804625at2"/>
<comment type="catalytic activity">
    <reaction evidence="5 6">
        <text>5-amino-1-(5-phospho-beta-D-ribosyl)imidazole + hydrogencarbonate + ATP = 5-carboxyamino-1-(5-phospho-D-ribosyl)imidazole + ADP + phosphate + 2 H(+)</text>
        <dbReference type="Rhea" id="RHEA:19317"/>
        <dbReference type="ChEBI" id="CHEBI:15378"/>
        <dbReference type="ChEBI" id="CHEBI:17544"/>
        <dbReference type="ChEBI" id="CHEBI:30616"/>
        <dbReference type="ChEBI" id="CHEBI:43474"/>
        <dbReference type="ChEBI" id="CHEBI:58730"/>
        <dbReference type="ChEBI" id="CHEBI:137981"/>
        <dbReference type="ChEBI" id="CHEBI:456216"/>
        <dbReference type="EC" id="6.3.4.18"/>
    </reaction>
</comment>
<feature type="binding site" evidence="5">
    <location>
        <begin position="269"/>
        <end position="270"/>
    </location>
    <ligand>
        <name>ATP</name>
        <dbReference type="ChEBI" id="CHEBI:30616"/>
    </ligand>
</feature>
<dbReference type="RefSeq" id="WP_069186442.1">
    <property type="nucleotide sequence ID" value="NZ_FLYE01000004.1"/>
</dbReference>
<evidence type="ECO:0000256" key="5">
    <source>
        <dbReference type="HAMAP-Rule" id="MF_01928"/>
    </source>
</evidence>
<dbReference type="Gene3D" id="3.30.470.20">
    <property type="entry name" value="ATP-grasp fold, B domain"/>
    <property type="match status" value="1"/>
</dbReference>
<dbReference type="SUPFAM" id="SSF51246">
    <property type="entry name" value="Rudiment single hybrid motif"/>
    <property type="match status" value="1"/>
</dbReference>
<evidence type="ECO:0000256" key="4">
    <source>
        <dbReference type="ARBA" id="ARBA00022840"/>
    </source>
</evidence>
<feature type="binding site" evidence="5">
    <location>
        <begin position="184"/>
        <end position="187"/>
    </location>
    <ligand>
        <name>ATP</name>
        <dbReference type="ChEBI" id="CHEBI:30616"/>
    </ligand>
</feature>
<dbReference type="Proteomes" id="UP000231658">
    <property type="component" value="Unassembled WGS sequence"/>
</dbReference>
<dbReference type="InterPro" id="IPR016185">
    <property type="entry name" value="PreATP-grasp_dom_sf"/>
</dbReference>
<evidence type="ECO:0000256" key="2">
    <source>
        <dbReference type="ARBA" id="ARBA00022741"/>
    </source>
</evidence>
<dbReference type="EC" id="6.3.4.18" evidence="5 6"/>
<feature type="binding site" evidence="5">
    <location>
        <position position="215"/>
    </location>
    <ligand>
        <name>ATP</name>
        <dbReference type="ChEBI" id="CHEBI:30616"/>
    </ligand>
</feature>
<dbReference type="GO" id="GO:0046872">
    <property type="term" value="F:metal ion binding"/>
    <property type="evidence" value="ECO:0007669"/>
    <property type="project" value="InterPro"/>
</dbReference>
<dbReference type="InterPro" id="IPR040686">
    <property type="entry name" value="PurK_C"/>
</dbReference>
<dbReference type="Pfam" id="PF17769">
    <property type="entry name" value="PurK_C"/>
    <property type="match status" value="1"/>
</dbReference>
<reference evidence="8 9" key="1">
    <citation type="submission" date="2016-07" db="EMBL/GenBank/DDBJ databases">
        <authorList>
            <person name="Lefevre C.T."/>
        </authorList>
    </citation>
    <scope>NUCLEOTIDE SEQUENCE [LARGE SCALE GENOMIC DNA]</scope>
    <source>
        <strain evidence="8">PR1</strain>
    </source>
</reference>
<dbReference type="Gene3D" id="3.40.50.20">
    <property type="match status" value="1"/>
</dbReference>
<keyword evidence="9" id="KW-1185">Reference proteome</keyword>
<sequence length="365" mass="40138">MNAYKQLPPGSTIGIIGNGQLGRMTALAAARLGYMCHVFGPGEDSPAEQVAHKATVADYDDRDALIAFADACDVVTFEFENIPHESVQLLTEHVDVRPGWNCLHLSQDRLIEKTFINECGIATAPFKGVDSLADLEKAVDELGRPSILKTTRMGYDGKGQALIRPETDLATAYESMANAPSVLEGFVDFQREISVVVARSACGQWTAFEPAENIHVDGILDTSTVPAHIPDGLIEEAVRIAVTLAEKMEIIGLVAVEMFHTKDDQLIVNEVAPRPHNSGHWTQDACYSDQFEQFVRAVCGLPLGSVERRNDLVMKNLIGFDVEKWPDYLNEPNAKLHLYGKASTRRGRKMGHVNLVYPLGELPKE</sequence>
<keyword evidence="3 5" id="KW-0658">Purine biosynthesis</keyword>
<dbReference type="InterPro" id="IPR005875">
    <property type="entry name" value="PurK"/>
</dbReference>
<evidence type="ECO:0000256" key="6">
    <source>
        <dbReference type="RuleBase" id="RU361200"/>
    </source>
</evidence>
<dbReference type="STRING" id="1867952.MTBPR1_120039"/>
<feature type="binding site" evidence="5">
    <location>
        <position position="109"/>
    </location>
    <ligand>
        <name>ATP</name>
        <dbReference type="ChEBI" id="CHEBI:30616"/>
    </ligand>
</feature>
<evidence type="ECO:0000256" key="1">
    <source>
        <dbReference type="ARBA" id="ARBA00022598"/>
    </source>
</evidence>
<dbReference type="FunFam" id="3.30.1490.20:FF:000015">
    <property type="entry name" value="N5-carboxyaminoimidazole ribonucleotide synthase"/>
    <property type="match status" value="1"/>
</dbReference>
<dbReference type="GO" id="GO:0006189">
    <property type="term" value="P:'de novo' IMP biosynthetic process"/>
    <property type="evidence" value="ECO:0007669"/>
    <property type="project" value="UniProtKB-UniRule"/>
</dbReference>
<dbReference type="InterPro" id="IPR013815">
    <property type="entry name" value="ATP_grasp_subdomain_1"/>
</dbReference>
<dbReference type="EMBL" id="FLYE01000004">
    <property type="protein sequence ID" value="SCA55733.1"/>
    <property type="molecule type" value="Genomic_DNA"/>
</dbReference>
<dbReference type="Gene3D" id="3.30.1490.20">
    <property type="entry name" value="ATP-grasp fold, A domain"/>
    <property type="match status" value="1"/>
</dbReference>
<dbReference type="InterPro" id="IPR054350">
    <property type="entry name" value="PurT/PurK_preATP-grasp"/>
</dbReference>
<comment type="subunit">
    <text evidence="5 6">Homodimer.</text>
</comment>
<dbReference type="InterPro" id="IPR011761">
    <property type="entry name" value="ATP-grasp"/>
</dbReference>
<dbReference type="NCBIfam" id="TIGR01161">
    <property type="entry name" value="purK"/>
    <property type="match status" value="1"/>
</dbReference>
<comment type="similarity">
    <text evidence="5 6">Belongs to the PurK/PurT family.</text>
</comment>
<feature type="binding site" evidence="5">
    <location>
        <position position="149"/>
    </location>
    <ligand>
        <name>ATP</name>
        <dbReference type="ChEBI" id="CHEBI:30616"/>
    </ligand>
</feature>
<dbReference type="InterPro" id="IPR003135">
    <property type="entry name" value="ATP-grasp_carboxylate-amine"/>
</dbReference>
<evidence type="ECO:0000256" key="3">
    <source>
        <dbReference type="ARBA" id="ARBA00022755"/>
    </source>
</evidence>
<dbReference type="GO" id="GO:0034028">
    <property type="term" value="F:5-(carboxyamino)imidazole ribonucleotide synthase activity"/>
    <property type="evidence" value="ECO:0007669"/>
    <property type="project" value="UniProtKB-UniRule"/>
</dbReference>
<dbReference type="Pfam" id="PF22660">
    <property type="entry name" value="RS_preATP-grasp-like"/>
    <property type="match status" value="1"/>
</dbReference>
<evidence type="ECO:0000313" key="9">
    <source>
        <dbReference type="Proteomes" id="UP000231658"/>
    </source>
</evidence>
<dbReference type="InterPro" id="IPR011054">
    <property type="entry name" value="Rudment_hybrid_motif"/>
</dbReference>
<evidence type="ECO:0000259" key="7">
    <source>
        <dbReference type="PROSITE" id="PS50975"/>
    </source>
</evidence>
<feature type="binding site" evidence="5">
    <location>
        <begin position="154"/>
        <end position="160"/>
    </location>
    <ligand>
        <name>ATP</name>
        <dbReference type="ChEBI" id="CHEBI:30616"/>
    </ligand>
</feature>
<dbReference type="AlphaFoldDB" id="A0A1C3REM2"/>
<accession>A0A1C3REM2</accession>
<comment type="pathway">
    <text evidence="5 6">Purine metabolism; IMP biosynthesis via de novo pathway; 5-amino-1-(5-phospho-D-ribosyl)imidazole-4-carboxylate from 5-amino-1-(5-phospho-D-ribosyl)imidazole (N5-CAIR route): step 1/2.</text>
</comment>
<keyword evidence="2 5" id="KW-0547">Nucleotide-binding</keyword>
<dbReference type="UniPathway" id="UPA00074">
    <property type="reaction ID" value="UER00942"/>
</dbReference>
<organism evidence="8 9">
    <name type="scientific">Candidatus Terasakiella magnetica</name>
    <dbReference type="NCBI Taxonomy" id="1867952"/>
    <lineage>
        <taxon>Bacteria</taxon>
        <taxon>Pseudomonadati</taxon>
        <taxon>Pseudomonadota</taxon>
        <taxon>Alphaproteobacteria</taxon>
        <taxon>Rhodospirillales</taxon>
        <taxon>Terasakiellaceae</taxon>
        <taxon>Terasakiella</taxon>
    </lineage>
</organism>
<dbReference type="GO" id="GO:0005524">
    <property type="term" value="F:ATP binding"/>
    <property type="evidence" value="ECO:0007669"/>
    <property type="project" value="UniProtKB-UniRule"/>
</dbReference>
<dbReference type="NCBIfam" id="NF004676">
    <property type="entry name" value="PRK06019.1-2"/>
    <property type="match status" value="1"/>
</dbReference>
<dbReference type="NCBIfam" id="NF004679">
    <property type="entry name" value="PRK06019.1-5"/>
    <property type="match status" value="1"/>
</dbReference>
<evidence type="ECO:0000313" key="8">
    <source>
        <dbReference type="EMBL" id="SCA55733.1"/>
    </source>
</evidence>
<dbReference type="PANTHER" id="PTHR11609:SF5">
    <property type="entry name" value="PHOSPHORIBOSYLAMINOIMIDAZOLE CARBOXYLASE"/>
    <property type="match status" value="1"/>
</dbReference>
<dbReference type="GO" id="GO:0005829">
    <property type="term" value="C:cytosol"/>
    <property type="evidence" value="ECO:0007669"/>
    <property type="project" value="TreeGrafter"/>
</dbReference>